<comment type="caution">
    <text evidence="3">The sequence shown here is derived from an EMBL/GenBank/DDBJ whole genome shotgun (WGS) entry which is preliminary data.</text>
</comment>
<proteinExistence type="predicted"/>
<protein>
    <recommendedName>
        <fullName evidence="2">F-box domain-containing protein</fullName>
    </recommendedName>
</protein>
<dbReference type="Pfam" id="PF12937">
    <property type="entry name" value="F-box-like"/>
    <property type="match status" value="1"/>
</dbReference>
<dbReference type="CDD" id="cd09917">
    <property type="entry name" value="F-box_SF"/>
    <property type="match status" value="1"/>
</dbReference>
<reference evidence="3 4" key="1">
    <citation type="submission" date="2017-06" db="EMBL/GenBank/DDBJ databases">
        <title>Global population genomics of the pathogenic fungus Cryptococcus neoformans var. grubii.</title>
        <authorList>
            <person name="Cuomo C."/>
            <person name="Litvintseva A."/>
            <person name="Chen Y."/>
            <person name="Young S."/>
            <person name="Zeng Q."/>
            <person name="Chapman S."/>
            <person name="Gujja S."/>
            <person name="Saif S."/>
            <person name="Birren B."/>
        </authorList>
    </citation>
    <scope>NUCLEOTIDE SEQUENCE [LARGE SCALE GENOMIC DNA]</scope>
    <source>
        <strain evidence="3 4">Tu259-1</strain>
    </source>
</reference>
<dbReference type="EMBL" id="AMKT01000078">
    <property type="protein sequence ID" value="OXG13863.1"/>
    <property type="molecule type" value="Genomic_DNA"/>
</dbReference>
<feature type="region of interest" description="Disordered" evidence="1">
    <location>
        <begin position="256"/>
        <end position="325"/>
    </location>
</feature>
<sequence>MAPPVGSFVNLADALHFRRNKSSTNLQAPREVCLPRRPQSSLDLHHTANTRRKDIDEHLPTQVLARILTFCSPPTLSRCLTVSRLFFHLAGDLLYSDIALTSERFAPVFRGSAVVHEAATGKVAVGRKKFKDRLLKRTRQVTLYSHGDDEDEDQVLSGTACPPTPLNTVMPKLHTLRIVLADAFDYHMTFCPRYPHRCPLLKELSIEKLVILGARTPLVVLPLAFPDKTSQPTTPVGIETVSSYLSVPTLEVAPSIASSTTTSTPPFHGNHSTFSLIPHRNHSRNPSVNLSLAPPSSQTNQDRKPPPRAPSPSNTHHHSPRLPPLSELTIVMPTGLSYDVKDYQPHSHCFRHKRTLASIEKVSIVFYTPPPPPAAYGKKTWEKGREQIQTQTQRPWQTAFYLGENSNSMTSYISLADDIAETVLSLPSTTEIFIVGCETLDGELFNMGMNTMQEGKKKVGRVMREKICGRVEAKWWASREKGDVRKVVGKIRFLELEEWLEGDGKGDVDGWDLDKWAEDAE</sequence>
<feature type="compositionally biased region" description="Low complexity" evidence="1">
    <location>
        <begin position="256"/>
        <end position="266"/>
    </location>
</feature>
<name>A0A854Q7C7_CRYNE</name>
<accession>A0A854Q7C7</accession>
<dbReference type="SUPFAM" id="SSF81383">
    <property type="entry name" value="F-box domain"/>
    <property type="match status" value="1"/>
</dbReference>
<evidence type="ECO:0000259" key="2">
    <source>
        <dbReference type="Pfam" id="PF12937"/>
    </source>
</evidence>
<evidence type="ECO:0000313" key="3">
    <source>
        <dbReference type="EMBL" id="OXG13863.1"/>
    </source>
</evidence>
<organism evidence="3 4">
    <name type="scientific">Cryptococcus neoformans Tu259-1</name>
    <dbReference type="NCBI Taxonomy" id="1230072"/>
    <lineage>
        <taxon>Eukaryota</taxon>
        <taxon>Fungi</taxon>
        <taxon>Dikarya</taxon>
        <taxon>Basidiomycota</taxon>
        <taxon>Agaricomycotina</taxon>
        <taxon>Tremellomycetes</taxon>
        <taxon>Tremellales</taxon>
        <taxon>Cryptococcaceae</taxon>
        <taxon>Cryptococcus</taxon>
        <taxon>Cryptococcus neoformans species complex</taxon>
    </lineage>
</organism>
<dbReference type="OrthoDB" id="2564214at2759"/>
<gene>
    <name evidence="3" type="ORF">C361_06005</name>
</gene>
<feature type="domain" description="F-box" evidence="2">
    <location>
        <begin position="57"/>
        <end position="99"/>
    </location>
</feature>
<evidence type="ECO:0000313" key="4">
    <source>
        <dbReference type="Proteomes" id="UP000199727"/>
    </source>
</evidence>
<evidence type="ECO:0000256" key="1">
    <source>
        <dbReference type="SAM" id="MobiDB-lite"/>
    </source>
</evidence>
<dbReference type="Proteomes" id="UP000199727">
    <property type="component" value="Unassembled WGS sequence"/>
</dbReference>
<dbReference type="AlphaFoldDB" id="A0A854Q7C7"/>
<dbReference type="InterPro" id="IPR001810">
    <property type="entry name" value="F-box_dom"/>
</dbReference>
<dbReference type="InterPro" id="IPR036047">
    <property type="entry name" value="F-box-like_dom_sf"/>
</dbReference>
<feature type="compositionally biased region" description="Polar residues" evidence="1">
    <location>
        <begin position="284"/>
        <end position="300"/>
    </location>
</feature>